<keyword evidence="6" id="KW-0732">Signal</keyword>
<evidence type="ECO:0000259" key="7">
    <source>
        <dbReference type="PROSITE" id="PS51007"/>
    </source>
</evidence>
<dbReference type="GO" id="GO:0020037">
    <property type="term" value="F:heme binding"/>
    <property type="evidence" value="ECO:0007669"/>
    <property type="project" value="InterPro"/>
</dbReference>
<dbReference type="PIRSF" id="PIRSF000005">
    <property type="entry name" value="Cytochrome_c4"/>
    <property type="match status" value="1"/>
</dbReference>
<dbReference type="GO" id="GO:0042597">
    <property type="term" value="C:periplasmic space"/>
    <property type="evidence" value="ECO:0007669"/>
    <property type="project" value="InterPro"/>
</dbReference>
<dbReference type="KEGG" id="pke:DLD99_13445"/>
<dbReference type="Pfam" id="PF13442">
    <property type="entry name" value="Cytochrome_CBB3"/>
    <property type="match status" value="1"/>
</dbReference>
<accession>A0A345RQ66</accession>
<sequence length="190" mass="20928">MLKTIGMLLLCTVLMSAPVLAQAQTEHLMYSNGCVNCHGLHGVRTGGMIPSIAGQPEQYLYQVLSGYRDGSLKGTIMNRVMERMDGDRVKALAEGFGRIDVRTVLVAPVSEPVGERHYLEHCAGCHDAPTAGAPWVRGQNVEYTRAVIDDLRKGRRTMSEEMTRAVAALNDAELQSVLTYLAQWTLERSH</sequence>
<dbReference type="AlphaFoldDB" id="A0A345RQ66"/>
<evidence type="ECO:0000256" key="1">
    <source>
        <dbReference type="ARBA" id="ARBA00022617"/>
    </source>
</evidence>
<dbReference type="InterPro" id="IPR050597">
    <property type="entry name" value="Cytochrome_c_Oxidase_Subunit"/>
</dbReference>
<evidence type="ECO:0000313" key="9">
    <source>
        <dbReference type="Proteomes" id="UP000253720"/>
    </source>
</evidence>
<dbReference type="PANTHER" id="PTHR33751">
    <property type="entry name" value="CBB3-TYPE CYTOCHROME C OXIDASE SUBUNIT FIXP"/>
    <property type="match status" value="1"/>
</dbReference>
<feature type="binding site" description="covalent" evidence="4">
    <location>
        <position position="37"/>
    </location>
    <ligand>
        <name>heme c</name>
        <dbReference type="ChEBI" id="CHEBI:61717"/>
        <label>1</label>
    </ligand>
</feature>
<evidence type="ECO:0000256" key="4">
    <source>
        <dbReference type="PIRSR" id="PIRSR000005-1"/>
    </source>
</evidence>
<dbReference type="PANTHER" id="PTHR33751:SF1">
    <property type="entry name" value="CBB3-TYPE CYTOCHROME C OXIDASE SUBUNIT FIXP"/>
    <property type="match status" value="1"/>
</dbReference>
<evidence type="ECO:0000256" key="3">
    <source>
        <dbReference type="ARBA" id="ARBA00023004"/>
    </source>
</evidence>
<name>A0A345RQ66_9PSED</name>
<feature type="binding site" description="axial binding residue" evidence="5">
    <location>
        <position position="38"/>
    </location>
    <ligand>
        <name>heme c</name>
        <dbReference type="ChEBI" id="CHEBI:61717"/>
        <label>1</label>
    </ligand>
    <ligandPart>
        <name>Fe</name>
        <dbReference type="ChEBI" id="CHEBI:18248"/>
    </ligandPart>
</feature>
<dbReference type="InterPro" id="IPR024167">
    <property type="entry name" value="Cytochrome_c4-like"/>
</dbReference>
<feature type="binding site" description="covalent" evidence="4">
    <location>
        <position position="122"/>
    </location>
    <ligand>
        <name>heme c</name>
        <dbReference type="ChEBI" id="CHEBI:61717"/>
        <label>2</label>
    </ligand>
</feature>
<dbReference type="GO" id="GO:0009055">
    <property type="term" value="F:electron transfer activity"/>
    <property type="evidence" value="ECO:0007669"/>
    <property type="project" value="InterPro"/>
</dbReference>
<protein>
    <recommendedName>
        <fullName evidence="7">Cytochrome c domain-containing protein</fullName>
    </recommendedName>
</protein>
<dbReference type="EMBL" id="CP029608">
    <property type="protein sequence ID" value="AXI61432.1"/>
    <property type="molecule type" value="Genomic_DNA"/>
</dbReference>
<feature type="binding site" description="covalent" evidence="4">
    <location>
        <position position="34"/>
    </location>
    <ligand>
        <name>heme c</name>
        <dbReference type="ChEBI" id="CHEBI:61717"/>
        <label>1</label>
    </ligand>
</feature>
<gene>
    <name evidence="8" type="ORF">DLD99_13445</name>
</gene>
<feature type="binding site" description="covalent" evidence="4">
    <location>
        <position position="125"/>
    </location>
    <ligand>
        <name>heme c</name>
        <dbReference type="ChEBI" id="CHEBI:61717"/>
        <label>2</label>
    </ligand>
</feature>
<dbReference type="GO" id="GO:0005506">
    <property type="term" value="F:iron ion binding"/>
    <property type="evidence" value="ECO:0007669"/>
    <property type="project" value="InterPro"/>
</dbReference>
<feature type="chain" id="PRO_5016725402" description="Cytochrome c domain-containing protein" evidence="6">
    <location>
        <begin position="22"/>
        <end position="190"/>
    </location>
</feature>
<evidence type="ECO:0000256" key="2">
    <source>
        <dbReference type="ARBA" id="ARBA00022723"/>
    </source>
</evidence>
<dbReference type="PROSITE" id="PS51007">
    <property type="entry name" value="CYTC"/>
    <property type="match status" value="1"/>
</dbReference>
<keyword evidence="3 5" id="KW-0408">Iron</keyword>
<proteinExistence type="predicted"/>
<keyword evidence="1 4" id="KW-0349">Heme</keyword>
<dbReference type="InterPro" id="IPR036909">
    <property type="entry name" value="Cyt_c-like_dom_sf"/>
</dbReference>
<dbReference type="SUPFAM" id="SSF46626">
    <property type="entry name" value="Cytochrome c"/>
    <property type="match status" value="2"/>
</dbReference>
<dbReference type="Gene3D" id="1.10.760.10">
    <property type="entry name" value="Cytochrome c-like domain"/>
    <property type="match status" value="2"/>
</dbReference>
<evidence type="ECO:0000256" key="5">
    <source>
        <dbReference type="PIRSR" id="PIRSR000005-2"/>
    </source>
</evidence>
<organism evidence="8 9">
    <name type="scientific">Pseudomonas kribbensis</name>
    <dbReference type="NCBI Taxonomy" id="1628086"/>
    <lineage>
        <taxon>Bacteria</taxon>
        <taxon>Pseudomonadati</taxon>
        <taxon>Pseudomonadota</taxon>
        <taxon>Gammaproteobacteria</taxon>
        <taxon>Pseudomonadales</taxon>
        <taxon>Pseudomonadaceae</taxon>
        <taxon>Pseudomonas</taxon>
    </lineage>
</organism>
<feature type="binding site" description="axial binding residue" evidence="5">
    <location>
        <position position="126"/>
    </location>
    <ligand>
        <name>heme c</name>
        <dbReference type="ChEBI" id="CHEBI:61717"/>
        <label>2</label>
    </ligand>
    <ligandPart>
        <name>Fe</name>
        <dbReference type="ChEBI" id="CHEBI:18248"/>
    </ligandPart>
</feature>
<evidence type="ECO:0000313" key="8">
    <source>
        <dbReference type="EMBL" id="AXI61432.1"/>
    </source>
</evidence>
<comment type="PTM">
    <text evidence="4">Binds 2 heme c groups covalently per subunit.</text>
</comment>
<evidence type="ECO:0000256" key="6">
    <source>
        <dbReference type="SAM" id="SignalP"/>
    </source>
</evidence>
<dbReference type="RefSeq" id="WP_114882728.1">
    <property type="nucleotide sequence ID" value="NZ_CP029608.1"/>
</dbReference>
<feature type="domain" description="Cytochrome c" evidence="7">
    <location>
        <begin position="109"/>
        <end position="185"/>
    </location>
</feature>
<feature type="signal peptide" evidence="6">
    <location>
        <begin position="1"/>
        <end position="21"/>
    </location>
</feature>
<dbReference type="InterPro" id="IPR009056">
    <property type="entry name" value="Cyt_c-like_dom"/>
</dbReference>
<keyword evidence="9" id="KW-1185">Reference proteome</keyword>
<reference evidence="8 9" key="1">
    <citation type="submission" date="2018-05" db="EMBL/GenBank/DDBJ databases">
        <title>Complete genome sequence of Pseudomonas kribbensis 46-2(T).</title>
        <authorList>
            <person name="Jeong H."/>
            <person name="Lee S.-G."/>
            <person name="Rha E."/>
            <person name="Kim H."/>
        </authorList>
    </citation>
    <scope>NUCLEOTIDE SEQUENCE [LARGE SCALE GENOMIC DNA]</scope>
    <source>
        <strain evidence="8 9">46-2</strain>
    </source>
</reference>
<dbReference type="Proteomes" id="UP000253720">
    <property type="component" value="Chromosome"/>
</dbReference>
<feature type="binding site" description="axial binding residue" evidence="5">
    <location>
        <position position="77"/>
    </location>
    <ligand>
        <name>heme c</name>
        <dbReference type="ChEBI" id="CHEBI:61717"/>
        <label>1</label>
    </ligand>
    <ligandPart>
        <name>Fe</name>
        <dbReference type="ChEBI" id="CHEBI:18248"/>
    </ligandPart>
</feature>
<keyword evidence="2 5" id="KW-0479">Metal-binding</keyword>